<organism evidence="1 2">
    <name type="scientific">Rhizobium rhizogenes (strain K84 / ATCC BAA-868)</name>
    <name type="common">Agrobacterium radiobacter</name>
    <dbReference type="NCBI Taxonomy" id="311403"/>
    <lineage>
        <taxon>Bacteria</taxon>
        <taxon>Pseudomonadati</taxon>
        <taxon>Pseudomonadota</taxon>
        <taxon>Alphaproteobacteria</taxon>
        <taxon>Hyphomicrobiales</taxon>
        <taxon>Rhizobiaceae</taxon>
        <taxon>Rhizobium/Agrobacterium group</taxon>
        <taxon>Rhizobium</taxon>
    </lineage>
</organism>
<accession>B9JQN8</accession>
<name>B9JQN8_RHIR8</name>
<sequence length="307" mass="33737">MEENIRIPVASYYLGNTSYFISAETMEIASIAKSSLGLEFDEKADKGSSSFDIHLAANGDVTVKADEVFAGVGVPEPTRPVGFYYNYLEPLIVLAAASKEYLPLHASSVKWHDKHIIFLGPRGAGKSTMSIACAAAGGVLISDDATFIKSSSDSELFITSTPRELHIEEATLCAWFSNRLTSKFSEYMPGSRKLAVGRSFLQTSICRFSKPDPRNTHVVLLESAWSQNSSVLEALPNETFGEHLRANLLSTPTYPAVVQRAVCDLAEISAMKLEKCALWRLYRHRDNIFDGAFPQKLQDTLSPIISS</sequence>
<evidence type="ECO:0008006" key="3">
    <source>
        <dbReference type="Google" id="ProtNLM"/>
    </source>
</evidence>
<evidence type="ECO:0000313" key="2">
    <source>
        <dbReference type="Proteomes" id="UP000001600"/>
    </source>
</evidence>
<dbReference type="Gene3D" id="3.40.50.300">
    <property type="entry name" value="P-loop containing nucleotide triphosphate hydrolases"/>
    <property type="match status" value="1"/>
</dbReference>
<evidence type="ECO:0000313" key="1">
    <source>
        <dbReference type="EMBL" id="ACM31481.1"/>
    </source>
</evidence>
<dbReference type="EMBL" id="CP000632">
    <property type="protein sequence ID" value="ACM31481.1"/>
    <property type="molecule type" value="Genomic_DNA"/>
</dbReference>
<gene>
    <name evidence="1" type="primary">agnE1</name>
    <name evidence="1" type="ordered locus">Arad_15027</name>
</gene>
<dbReference type="Proteomes" id="UP000001600">
    <property type="component" value="Plasmid pAgK84"/>
</dbReference>
<geneLocation type="plasmid" evidence="1 2">
    <name>pAgK84</name>
</geneLocation>
<dbReference type="RefSeq" id="WP_011199118.1">
    <property type="nucleotide sequence ID" value="NC_011994.1"/>
</dbReference>
<dbReference type="SUPFAM" id="SSF53795">
    <property type="entry name" value="PEP carboxykinase-like"/>
    <property type="match status" value="1"/>
</dbReference>
<dbReference type="HOGENOM" id="CLU_904998_0_0_5"/>
<keyword evidence="1" id="KW-0614">Plasmid</keyword>
<dbReference type="KEGG" id="ara:Arad_15027"/>
<dbReference type="InterPro" id="IPR027417">
    <property type="entry name" value="P-loop_NTPase"/>
</dbReference>
<reference evidence="1 2" key="1">
    <citation type="journal article" date="2009" name="J. Bacteriol.">
        <title>Genome sequences of three Agrobacterium biovars help elucidate the evolution of multichromosome genomes in bacteria.</title>
        <authorList>
            <person name="Slater S.C."/>
            <person name="Goldman B.S."/>
            <person name="Goodner B."/>
            <person name="Setubal J.C."/>
            <person name="Farrand S.K."/>
            <person name="Nester E.W."/>
            <person name="Burr T.J."/>
            <person name="Banta L."/>
            <person name="Dickerman A.W."/>
            <person name="Paulsen I."/>
            <person name="Otten L."/>
            <person name="Suen G."/>
            <person name="Welch R."/>
            <person name="Almeida N.F."/>
            <person name="Arnold F."/>
            <person name="Burton O.T."/>
            <person name="Du Z."/>
            <person name="Ewing A."/>
            <person name="Godsy E."/>
            <person name="Heisel S."/>
            <person name="Houmiel K.L."/>
            <person name="Jhaveri J."/>
            <person name="Lu J."/>
            <person name="Miller N.M."/>
            <person name="Norton S."/>
            <person name="Chen Q."/>
            <person name="Phoolcharoen W."/>
            <person name="Ohlin V."/>
            <person name="Ondrusek D."/>
            <person name="Pride N."/>
            <person name="Stricklin S.L."/>
            <person name="Sun J."/>
            <person name="Wheeler C."/>
            <person name="Wilson L."/>
            <person name="Zhu H."/>
            <person name="Wood D.W."/>
        </authorList>
    </citation>
    <scope>NUCLEOTIDE SEQUENCE [LARGE SCALE GENOMIC DNA]</scope>
    <source>
        <strain evidence="2">K84 / ATCC BAA-868</strain>
        <plasmid evidence="1 2">pAgK84</plasmid>
    </source>
</reference>
<dbReference type="AlphaFoldDB" id="B9JQN8"/>
<protein>
    <recommendedName>
        <fullName evidence="3">HPr kinase</fullName>
    </recommendedName>
</protein>
<proteinExistence type="predicted"/>